<dbReference type="RefSeq" id="WP_124789965.1">
    <property type="nucleotide sequence ID" value="NZ_RQYN01000021.1"/>
</dbReference>
<dbReference type="AlphaFoldDB" id="A0A3P1YX62"/>
<sequence>MDAKELVKGRLYEYVQRDGRRHKVRYEYSGVNSYVFSFVAGNGLLSLLYSVVGEKIVEVA</sequence>
<keyword evidence="1" id="KW-0472">Membrane</keyword>
<evidence type="ECO:0000313" key="2">
    <source>
        <dbReference type="EMBL" id="RRD75217.1"/>
    </source>
</evidence>
<dbReference type="Proteomes" id="UP000279860">
    <property type="component" value="Unassembled WGS sequence"/>
</dbReference>
<protein>
    <submittedName>
        <fullName evidence="2">Uncharacterized protein</fullName>
    </submittedName>
</protein>
<reference evidence="2 3" key="1">
    <citation type="submission" date="2018-11" db="EMBL/GenBank/DDBJ databases">
        <title>Genomes From Bacteria Associated with the Canine Oral Cavity: a Test Case for Automated Genome-Based Taxonomic Assignment.</title>
        <authorList>
            <person name="Coil D.A."/>
            <person name="Jospin G."/>
            <person name="Darling A.E."/>
            <person name="Wallis C."/>
            <person name="Davis I.J."/>
            <person name="Harris S."/>
            <person name="Eisen J.A."/>
            <person name="Holcombe L.J."/>
            <person name="O'Flynn C."/>
        </authorList>
    </citation>
    <scope>NUCLEOTIDE SEQUENCE [LARGE SCALE GENOMIC DNA]</scope>
    <source>
        <strain evidence="2 3">OH1426_COT-023</strain>
    </source>
</reference>
<gene>
    <name evidence="2" type="ORF">EII41_06805</name>
</gene>
<evidence type="ECO:0000313" key="3">
    <source>
        <dbReference type="Proteomes" id="UP000279860"/>
    </source>
</evidence>
<feature type="transmembrane region" description="Helical" evidence="1">
    <location>
        <begin position="31"/>
        <end position="52"/>
    </location>
</feature>
<keyword evidence="1" id="KW-1133">Transmembrane helix</keyword>
<dbReference type="EMBL" id="RQYN01000021">
    <property type="protein sequence ID" value="RRD75217.1"/>
    <property type="molecule type" value="Genomic_DNA"/>
</dbReference>
<name>A0A3P1YX62_TANFO</name>
<accession>A0A3P1YX62</accession>
<comment type="caution">
    <text evidence="2">The sequence shown here is derived from an EMBL/GenBank/DDBJ whole genome shotgun (WGS) entry which is preliminary data.</text>
</comment>
<evidence type="ECO:0000256" key="1">
    <source>
        <dbReference type="SAM" id="Phobius"/>
    </source>
</evidence>
<keyword evidence="1" id="KW-0812">Transmembrane</keyword>
<proteinExistence type="predicted"/>
<organism evidence="2 3">
    <name type="scientific">Tannerella forsythia</name>
    <name type="common">Bacteroides forsythus</name>
    <dbReference type="NCBI Taxonomy" id="28112"/>
    <lineage>
        <taxon>Bacteria</taxon>
        <taxon>Pseudomonadati</taxon>
        <taxon>Bacteroidota</taxon>
        <taxon>Bacteroidia</taxon>
        <taxon>Bacteroidales</taxon>
        <taxon>Tannerellaceae</taxon>
        <taxon>Tannerella</taxon>
    </lineage>
</organism>